<evidence type="ECO:0000313" key="3">
    <source>
        <dbReference type="Proteomes" id="UP000799539"/>
    </source>
</evidence>
<feature type="compositionally biased region" description="Acidic residues" evidence="1">
    <location>
        <begin position="86"/>
        <end position="96"/>
    </location>
</feature>
<dbReference type="AlphaFoldDB" id="A0A6A6FWA1"/>
<organism evidence="2 3">
    <name type="scientific">Cercospora zeae-maydis SCOH1-5</name>
    <dbReference type="NCBI Taxonomy" id="717836"/>
    <lineage>
        <taxon>Eukaryota</taxon>
        <taxon>Fungi</taxon>
        <taxon>Dikarya</taxon>
        <taxon>Ascomycota</taxon>
        <taxon>Pezizomycotina</taxon>
        <taxon>Dothideomycetes</taxon>
        <taxon>Dothideomycetidae</taxon>
        <taxon>Mycosphaerellales</taxon>
        <taxon>Mycosphaerellaceae</taxon>
        <taxon>Cercospora</taxon>
    </lineage>
</organism>
<feature type="region of interest" description="Disordered" evidence="1">
    <location>
        <begin position="45"/>
        <end position="97"/>
    </location>
</feature>
<keyword evidence="3" id="KW-1185">Reference proteome</keyword>
<dbReference type="EMBL" id="ML992662">
    <property type="protein sequence ID" value="KAF2217707.1"/>
    <property type="molecule type" value="Genomic_DNA"/>
</dbReference>
<dbReference type="Proteomes" id="UP000799539">
    <property type="component" value="Unassembled WGS sequence"/>
</dbReference>
<name>A0A6A6FWA1_9PEZI</name>
<protein>
    <submittedName>
        <fullName evidence="2">Uncharacterized protein</fullName>
    </submittedName>
</protein>
<accession>A0A6A6FWA1</accession>
<evidence type="ECO:0000256" key="1">
    <source>
        <dbReference type="SAM" id="MobiDB-lite"/>
    </source>
</evidence>
<evidence type="ECO:0000313" key="2">
    <source>
        <dbReference type="EMBL" id="KAF2217707.1"/>
    </source>
</evidence>
<reference evidence="2" key="1">
    <citation type="journal article" date="2020" name="Stud. Mycol.">
        <title>101 Dothideomycetes genomes: a test case for predicting lifestyles and emergence of pathogens.</title>
        <authorList>
            <person name="Haridas S."/>
            <person name="Albert R."/>
            <person name="Binder M."/>
            <person name="Bloem J."/>
            <person name="Labutti K."/>
            <person name="Salamov A."/>
            <person name="Andreopoulos B."/>
            <person name="Baker S."/>
            <person name="Barry K."/>
            <person name="Bills G."/>
            <person name="Bluhm B."/>
            <person name="Cannon C."/>
            <person name="Castanera R."/>
            <person name="Culley D."/>
            <person name="Daum C."/>
            <person name="Ezra D."/>
            <person name="Gonzalez J."/>
            <person name="Henrissat B."/>
            <person name="Kuo A."/>
            <person name="Liang C."/>
            <person name="Lipzen A."/>
            <person name="Lutzoni F."/>
            <person name="Magnuson J."/>
            <person name="Mondo S."/>
            <person name="Nolan M."/>
            <person name="Ohm R."/>
            <person name="Pangilinan J."/>
            <person name="Park H.-J."/>
            <person name="Ramirez L."/>
            <person name="Alfaro M."/>
            <person name="Sun H."/>
            <person name="Tritt A."/>
            <person name="Yoshinaga Y."/>
            <person name="Zwiers L.-H."/>
            <person name="Turgeon B."/>
            <person name="Goodwin S."/>
            <person name="Spatafora J."/>
            <person name="Crous P."/>
            <person name="Grigoriev I."/>
        </authorList>
    </citation>
    <scope>NUCLEOTIDE SEQUENCE</scope>
    <source>
        <strain evidence="2">SCOH1-5</strain>
    </source>
</reference>
<gene>
    <name evidence="2" type="ORF">CERZMDRAFT_80406</name>
</gene>
<sequence length="201" mass="22296">MDGAAVPMTYQHDGVLRSPLSADEWPFRARGTAKDAVAMMMSNATDVSSRENDGDRASSDLSLESPHAQPLRWKKGPMNRHLIHDDDNDDDDDDVNDPALRRRRRAVRVSRFGDRAELIAHCRSNGWCCQAEEAVRWRYSMVMDTCSSPTNSAHGCIGGCKRGNIHVIRCSQVQYSTVHRDASKSAGLVSASSSLEDSMSW</sequence>
<proteinExistence type="predicted"/>
<feature type="compositionally biased region" description="Basic and acidic residues" evidence="1">
    <location>
        <begin position="48"/>
        <end position="58"/>
    </location>
</feature>